<reference evidence="3 4" key="1">
    <citation type="submission" date="2019-02" db="EMBL/GenBank/DDBJ databases">
        <title>Deep-cultivation of Planctomycetes and their phenomic and genomic characterization uncovers novel biology.</title>
        <authorList>
            <person name="Wiegand S."/>
            <person name="Jogler M."/>
            <person name="Boedeker C."/>
            <person name="Pinto D."/>
            <person name="Vollmers J."/>
            <person name="Rivas-Marin E."/>
            <person name="Kohn T."/>
            <person name="Peeters S.H."/>
            <person name="Heuer A."/>
            <person name="Rast P."/>
            <person name="Oberbeckmann S."/>
            <person name="Bunk B."/>
            <person name="Jeske O."/>
            <person name="Meyerdierks A."/>
            <person name="Storesund J.E."/>
            <person name="Kallscheuer N."/>
            <person name="Luecker S."/>
            <person name="Lage O.M."/>
            <person name="Pohl T."/>
            <person name="Merkel B.J."/>
            <person name="Hornburger P."/>
            <person name="Mueller R.-W."/>
            <person name="Bruemmer F."/>
            <person name="Labrenz M."/>
            <person name="Spormann A.M."/>
            <person name="Op den Camp H."/>
            <person name="Overmann J."/>
            <person name="Amann R."/>
            <person name="Jetten M.S.M."/>
            <person name="Mascher T."/>
            <person name="Medema M.H."/>
            <person name="Devos D.P."/>
            <person name="Kaster A.-K."/>
            <person name="Ovreas L."/>
            <person name="Rohde M."/>
            <person name="Galperin M.Y."/>
            <person name="Jogler C."/>
        </authorList>
    </citation>
    <scope>NUCLEOTIDE SEQUENCE [LARGE SCALE GENOMIC DNA]</scope>
    <source>
        <strain evidence="3 4">HG66A1</strain>
    </source>
</reference>
<keyword evidence="4" id="KW-1185">Reference proteome</keyword>
<evidence type="ECO:0008006" key="5">
    <source>
        <dbReference type="Google" id="ProtNLM"/>
    </source>
</evidence>
<sequence length="192" mass="21833" precursor="true">MKKLLSWIFICLIVSVNFSFAHSGRTDSKGGHYNRRTGEYHFHGRGSSPSTLRLVRTEPRTTSPSIARTTARSSVSTKKVEVIKPDPEKLAQEKLDRALTLLRETVSDYGSTKAGEKAKRLLEVDHQVSQEQQAFEHDLEEKKAQEALDVVKWLMDKNMNSSAEKRIQDLINEHPNTRAATEAKEMLEKLKE</sequence>
<dbReference type="InterPro" id="IPR011990">
    <property type="entry name" value="TPR-like_helical_dom_sf"/>
</dbReference>
<dbReference type="Proteomes" id="UP000320421">
    <property type="component" value="Chromosome"/>
</dbReference>
<keyword evidence="2" id="KW-0732">Signal</keyword>
<gene>
    <name evidence="3" type="ORF">HG66A1_62610</name>
</gene>
<dbReference type="OrthoDB" id="1757415at2"/>
<evidence type="ECO:0000256" key="1">
    <source>
        <dbReference type="SAM" id="MobiDB-lite"/>
    </source>
</evidence>
<name>A0A517PYI1_9PLAN</name>
<evidence type="ECO:0000313" key="4">
    <source>
        <dbReference type="Proteomes" id="UP000320421"/>
    </source>
</evidence>
<feature type="chain" id="PRO_5021724225" description="YHYH domain-containing protein" evidence="2">
    <location>
        <begin position="22"/>
        <end position="192"/>
    </location>
</feature>
<dbReference type="InterPro" id="IPR047773">
    <property type="entry name" value="YHYH_dom_bact"/>
</dbReference>
<feature type="region of interest" description="Disordered" evidence="1">
    <location>
        <begin position="171"/>
        <end position="192"/>
    </location>
</feature>
<dbReference type="NCBIfam" id="NF033223">
    <property type="entry name" value="YHYH_alt"/>
    <property type="match status" value="1"/>
</dbReference>
<protein>
    <recommendedName>
        <fullName evidence="5">YHYH domain-containing protein</fullName>
    </recommendedName>
</protein>
<proteinExistence type="predicted"/>
<evidence type="ECO:0000313" key="3">
    <source>
        <dbReference type="EMBL" id="QDT24429.1"/>
    </source>
</evidence>
<accession>A0A517PYI1</accession>
<dbReference type="AlphaFoldDB" id="A0A517PYI1"/>
<dbReference type="RefSeq" id="WP_145193112.1">
    <property type="nucleotide sequence ID" value="NZ_CP036266.1"/>
</dbReference>
<dbReference type="EMBL" id="CP036266">
    <property type="protein sequence ID" value="QDT24429.1"/>
    <property type="molecule type" value="Genomic_DNA"/>
</dbReference>
<evidence type="ECO:0000256" key="2">
    <source>
        <dbReference type="SAM" id="SignalP"/>
    </source>
</evidence>
<dbReference type="Gene3D" id="1.25.40.10">
    <property type="entry name" value="Tetratricopeptide repeat domain"/>
    <property type="match status" value="1"/>
</dbReference>
<feature type="signal peptide" evidence="2">
    <location>
        <begin position="1"/>
        <end position="21"/>
    </location>
</feature>
<organism evidence="3 4">
    <name type="scientific">Gimesia chilikensis</name>
    <dbReference type="NCBI Taxonomy" id="2605989"/>
    <lineage>
        <taxon>Bacteria</taxon>
        <taxon>Pseudomonadati</taxon>
        <taxon>Planctomycetota</taxon>
        <taxon>Planctomycetia</taxon>
        <taxon>Planctomycetales</taxon>
        <taxon>Planctomycetaceae</taxon>
        <taxon>Gimesia</taxon>
    </lineage>
</organism>